<dbReference type="InterPro" id="IPR050057">
    <property type="entry name" value="Prokaryotic/Mito_RF"/>
</dbReference>
<dbReference type="Proteomes" id="UP000034246">
    <property type="component" value="Unassembled WGS sequence"/>
</dbReference>
<dbReference type="PATRIC" id="fig|1618550.3.peg.15"/>
<evidence type="ECO:0000259" key="4">
    <source>
        <dbReference type="PROSITE" id="PS00745"/>
    </source>
</evidence>
<dbReference type="SUPFAM" id="SSF75620">
    <property type="entry name" value="Release factor"/>
    <property type="match status" value="1"/>
</dbReference>
<dbReference type="InterPro" id="IPR005139">
    <property type="entry name" value="PCRF"/>
</dbReference>
<keyword evidence="3" id="KW-0648">Protein biosynthesis</keyword>
<comment type="caution">
    <text evidence="5">The sequence shown here is derived from an EMBL/GenBank/DDBJ whole genome shotgun (WGS) entry which is preliminary data.</text>
</comment>
<dbReference type="GO" id="GO:0003747">
    <property type="term" value="F:translation release factor activity"/>
    <property type="evidence" value="ECO:0007669"/>
    <property type="project" value="InterPro"/>
</dbReference>
<evidence type="ECO:0000256" key="2">
    <source>
        <dbReference type="ARBA" id="ARBA00022481"/>
    </source>
</evidence>
<comment type="similarity">
    <text evidence="1">Belongs to the prokaryotic/mitochondrial release factor family.</text>
</comment>
<dbReference type="Gene3D" id="3.30.160.20">
    <property type="match status" value="1"/>
</dbReference>
<proteinExistence type="inferred from homology"/>
<dbReference type="Pfam" id="PF03462">
    <property type="entry name" value="PCRF"/>
    <property type="match status" value="1"/>
</dbReference>
<protein>
    <submittedName>
        <fullName evidence="5">Peptide chain release factor 1</fullName>
    </submittedName>
</protein>
<dbReference type="InterPro" id="IPR000352">
    <property type="entry name" value="Pep_chain_release_fac_I"/>
</dbReference>
<dbReference type="PANTHER" id="PTHR43804">
    <property type="entry name" value="LD18447P"/>
    <property type="match status" value="1"/>
</dbReference>
<dbReference type="STRING" id="1618550.UT39_C0001G0014"/>
<dbReference type="GO" id="GO:0005737">
    <property type="term" value="C:cytoplasm"/>
    <property type="evidence" value="ECO:0007669"/>
    <property type="project" value="UniProtKB-ARBA"/>
</dbReference>
<dbReference type="Pfam" id="PF00472">
    <property type="entry name" value="RF-1"/>
    <property type="match status" value="1"/>
</dbReference>
<dbReference type="SMART" id="SM00937">
    <property type="entry name" value="PCRF"/>
    <property type="match status" value="1"/>
</dbReference>
<dbReference type="AlphaFoldDB" id="A0A0G0N713"/>
<accession>A0A0G0N713</accession>
<dbReference type="EMBL" id="LBWP01000001">
    <property type="protein sequence ID" value="KKR11959.1"/>
    <property type="molecule type" value="Genomic_DNA"/>
</dbReference>
<dbReference type="Gene3D" id="3.30.70.1660">
    <property type="match status" value="2"/>
</dbReference>
<dbReference type="PROSITE" id="PS00745">
    <property type="entry name" value="RF_PROK_I"/>
    <property type="match status" value="1"/>
</dbReference>
<evidence type="ECO:0000313" key="6">
    <source>
        <dbReference type="Proteomes" id="UP000034246"/>
    </source>
</evidence>
<evidence type="ECO:0000313" key="5">
    <source>
        <dbReference type="EMBL" id="KKR11959.1"/>
    </source>
</evidence>
<dbReference type="InterPro" id="IPR045853">
    <property type="entry name" value="Pep_chain_release_fac_I_sf"/>
</dbReference>
<reference evidence="5 6" key="1">
    <citation type="journal article" date="2015" name="Nature">
        <title>rRNA introns, odd ribosomes, and small enigmatic genomes across a large radiation of phyla.</title>
        <authorList>
            <person name="Brown C.T."/>
            <person name="Hug L.A."/>
            <person name="Thomas B.C."/>
            <person name="Sharon I."/>
            <person name="Castelle C.J."/>
            <person name="Singh A."/>
            <person name="Wilkins M.J."/>
            <person name="Williams K.H."/>
            <person name="Banfield J.F."/>
        </authorList>
    </citation>
    <scope>NUCLEOTIDE SEQUENCE [LARGE SCALE GENOMIC DNA]</scope>
</reference>
<organism evidence="5 6">
    <name type="scientific">Candidatus Woesebacteria bacterium GW2011_GWA1_39_21</name>
    <dbReference type="NCBI Taxonomy" id="1618550"/>
    <lineage>
        <taxon>Bacteria</taxon>
        <taxon>Candidatus Woeseibacteriota</taxon>
    </lineage>
</organism>
<feature type="domain" description="Prokaryotic-type class I peptide chain release factors" evidence="4">
    <location>
        <begin position="124"/>
        <end position="140"/>
    </location>
</feature>
<sequence length="244" mass="27681">MDNYNQNGSAQQNQPQKVYIEIRGATGGDEAKIWGSDLLRMYYRYAVKKNWKAVMIDELTLQVTGLNAFDLLKNESGVHRVQRVPSTEKRGRIHTSTATVAVLPEVTDSEIKINPTDVDFQFFRAGGHGGQNVNKVSTAVRLIHKPSGIVITAREERFQGQNREIAMSMLRSRLWEKAELEKEKTVAGYRSAIGRGMRAEKIRTYNFPQNRLTDHRIGKSWGNLDAVMEGNLEKILTLLKDTDF</sequence>
<name>A0A0G0N713_9BACT</name>
<gene>
    <name evidence="5" type="ORF">UT39_C0001G0014</name>
</gene>
<evidence type="ECO:0000256" key="3">
    <source>
        <dbReference type="ARBA" id="ARBA00022917"/>
    </source>
</evidence>
<keyword evidence="2" id="KW-0488">Methylation</keyword>
<dbReference type="PANTHER" id="PTHR43804:SF7">
    <property type="entry name" value="LD18447P"/>
    <property type="match status" value="1"/>
</dbReference>
<evidence type="ECO:0000256" key="1">
    <source>
        <dbReference type="ARBA" id="ARBA00010835"/>
    </source>
</evidence>